<protein>
    <submittedName>
        <fullName evidence="2">DUF4132 domain-containing protein</fullName>
    </submittedName>
</protein>
<keyword evidence="3" id="KW-1185">Reference proteome</keyword>
<dbReference type="Proteomes" id="UP000766595">
    <property type="component" value="Unassembled WGS sequence"/>
</dbReference>
<dbReference type="Pfam" id="PF13569">
    <property type="entry name" value="DUF4132"/>
    <property type="match status" value="1"/>
</dbReference>
<feature type="domain" description="DUF4132" evidence="1">
    <location>
        <begin position="952"/>
        <end position="1135"/>
    </location>
</feature>
<accession>A0A947DD21</accession>
<dbReference type="AlphaFoldDB" id="A0A947DD21"/>
<organism evidence="2 3">
    <name type="scientific">Prosthecodimorpha staleyi</name>
    <dbReference type="NCBI Taxonomy" id="2840188"/>
    <lineage>
        <taxon>Bacteria</taxon>
        <taxon>Pseudomonadati</taxon>
        <taxon>Pseudomonadota</taxon>
        <taxon>Alphaproteobacteria</taxon>
        <taxon>Hyphomicrobiales</taxon>
        <taxon>Ancalomicrobiaceae</taxon>
        <taxon>Prosthecodimorpha</taxon>
    </lineage>
</organism>
<dbReference type="SUPFAM" id="SSF48371">
    <property type="entry name" value="ARM repeat"/>
    <property type="match status" value="1"/>
</dbReference>
<name>A0A947DD21_9HYPH</name>
<evidence type="ECO:0000313" key="2">
    <source>
        <dbReference type="EMBL" id="MBT9292994.1"/>
    </source>
</evidence>
<gene>
    <name evidence="2" type="ORF">KL771_26265</name>
</gene>
<dbReference type="InterPro" id="IPR016024">
    <property type="entry name" value="ARM-type_fold"/>
</dbReference>
<sequence>MPSLIDRLLGRAEPETGLDPADLTSLEAFFRAFEPLAGAIPGTDSSLPKRTRRYVLFGEDEAVVGLIWEKFTLRFQMHPFDSGAVLLAVPIVDFLNAPKSWRPEIVFRLARVLDAGFNHNEWWRRYHGGPATPDWLRAYVSSALSASSTLDRAQRRSPWSESLSSGRLRDLCRAAGIDEATILNIVFNGVDPFTPGDDANSFTMAGLPDFIRSRAETMPAHIAALTAPSRASLIGYLGHHGLLNEPALFDLVYAAQQDTAKGVRAAARAALSGADPERLRERIGRALSEGGQKERMTAVETAAAYLKAEAAGLLSRHLEGEKAKPVRAAITSALSVLDAAGGGQAAEETTVRAEGGGSYRGLGGVTVIIPPIVPPEPERPVGAAGRAALKAHLEEWNRELETRRDSSPAAWELCRPGLADDVLRVMDGEPVEGDVGLPVLLASGHVVPKPAVTIRSIFELPDFTLQHLARWWVARGMQGYQAVSWLFSADSRLMAKAPAGADVRTLMPLLPFEPDYPLRALIADGYNFNDLADVQIDRFWPYLAENLAVIDQALGLAAPGQKTALSLDRALVLLSWLPAIPERYLSRLIELGIGDRAPSRSLAQSLLADFAGADPLLRPLVQSPKAEIRARAAAWLAARGDREAVAVIEAALGKEKSEVARAALLTALRRLGGDIGRFMSAEALAREARAGLAQAKPGPDWLRFEVMPPLLWRDGRPIDPDVPRWWTLVAVKLKQPRGNALFDLLLDEMQPQSAAALGVFLLQSFIAEDTRRPTEAEAAAHAEALVDTQLPVYRSWQPEMSRERLYAILKQEKLFQFYGSAIDQKGMLGLAARIPGVTLVQIVKAYLKEFYIRTAQCRALMECVAGNPDPVALQFLLAIANRYRTKGVQQRAAELIDEISAERGWTRDELGDRTAPTGGLDETGLLELPIGDRVYGARLDAGLKLALFNPDGKPVQGLPATADDEAGLAAAKKQLSQARKEIRQVVDLQSQRLYEAFCCERRWPIAEWTGFLLRHPVIGRLVQRLVWLGYDASGAVVAAFRPLDDLTLTDAADTPVDPADFATVGLAHPLHMSPGDAEAWQRHLADYAIEPLFVQFGRPILRTDPAAAQAKTIGDREGHLVDAFTLRGVATKRGYQRGPTGDGGWFTTYEKHFESLKLVVVITFSGNALPEENRTTALMSLSFVPKTDGGSPRYGHPMLLSAVPAALMSEAWNDYHAIAAAGRGFDPAWQTTVQL</sequence>
<proteinExistence type="predicted"/>
<evidence type="ECO:0000313" key="3">
    <source>
        <dbReference type="Proteomes" id="UP000766595"/>
    </source>
</evidence>
<evidence type="ECO:0000259" key="1">
    <source>
        <dbReference type="Pfam" id="PF13569"/>
    </source>
</evidence>
<reference evidence="2 3" key="1">
    <citation type="submission" date="2021-06" db="EMBL/GenBank/DDBJ databases">
        <authorList>
            <person name="Grouzdev D.S."/>
            <person name="Koziaeva V."/>
        </authorList>
    </citation>
    <scope>NUCLEOTIDE SEQUENCE [LARGE SCALE GENOMIC DNA]</scope>
    <source>
        <strain evidence="2 3">22</strain>
    </source>
</reference>
<dbReference type="EMBL" id="JAHHZF010000017">
    <property type="protein sequence ID" value="MBT9292994.1"/>
    <property type="molecule type" value="Genomic_DNA"/>
</dbReference>
<dbReference type="InterPro" id="IPR025406">
    <property type="entry name" value="DUF4132"/>
</dbReference>
<comment type="caution">
    <text evidence="2">The sequence shown here is derived from an EMBL/GenBank/DDBJ whole genome shotgun (WGS) entry which is preliminary data.</text>
</comment>
<dbReference type="RefSeq" id="WP_261971494.1">
    <property type="nucleotide sequence ID" value="NZ_JAHHZF010000017.1"/>
</dbReference>